<keyword evidence="3" id="KW-1185">Reference proteome</keyword>
<evidence type="ECO:0000313" key="3">
    <source>
        <dbReference type="Proteomes" id="UP000675047"/>
    </source>
</evidence>
<organism evidence="2 3">
    <name type="scientific">Flavobacterium geliluteum</name>
    <dbReference type="NCBI Taxonomy" id="2816120"/>
    <lineage>
        <taxon>Bacteria</taxon>
        <taxon>Pseudomonadati</taxon>
        <taxon>Bacteroidota</taxon>
        <taxon>Flavobacteriia</taxon>
        <taxon>Flavobacteriales</taxon>
        <taxon>Flavobacteriaceae</taxon>
        <taxon>Flavobacterium</taxon>
    </lineage>
</organism>
<reference evidence="2 3" key="1">
    <citation type="submission" date="2021-03" db="EMBL/GenBank/DDBJ databases">
        <title>Flavobacterium Flabelliformis Sp. Nov. And Flavobacterium Geliluteum Sp. Nov., Two Novel Multidrug Resistant Psychrophilic Species Isolated From Antarctica.</title>
        <authorList>
            <person name="Kralova S."/>
            <person name="Busse H.J."/>
            <person name="Bezdicek M."/>
            <person name="Nykrynova M."/>
            <person name="Kroupova E."/>
            <person name="Krsek D."/>
            <person name="Sedlacek I."/>
        </authorList>
    </citation>
    <scope>NUCLEOTIDE SEQUENCE [LARGE SCALE GENOMIC DNA]</scope>
    <source>
        <strain evidence="2 3">P7388</strain>
    </source>
</reference>
<accession>A0A940XA33</accession>
<feature type="transmembrane region" description="Helical" evidence="1">
    <location>
        <begin position="6"/>
        <end position="23"/>
    </location>
</feature>
<dbReference type="EMBL" id="JAGFBV010000014">
    <property type="protein sequence ID" value="MBP4138497.1"/>
    <property type="molecule type" value="Genomic_DNA"/>
</dbReference>
<keyword evidence="1" id="KW-1133">Transmembrane helix</keyword>
<feature type="transmembrane region" description="Helical" evidence="1">
    <location>
        <begin position="30"/>
        <end position="49"/>
    </location>
</feature>
<proteinExistence type="predicted"/>
<dbReference type="RefSeq" id="WP_210666490.1">
    <property type="nucleotide sequence ID" value="NZ_JAGFBV010000014.1"/>
</dbReference>
<keyword evidence="1" id="KW-0472">Membrane</keyword>
<evidence type="ECO:0000313" key="2">
    <source>
        <dbReference type="EMBL" id="MBP4138497.1"/>
    </source>
</evidence>
<keyword evidence="1" id="KW-0812">Transmembrane</keyword>
<gene>
    <name evidence="2" type="ORF">J3495_10390</name>
</gene>
<dbReference type="Pfam" id="PF10990">
    <property type="entry name" value="DUF2809"/>
    <property type="match status" value="1"/>
</dbReference>
<dbReference type="Proteomes" id="UP000675047">
    <property type="component" value="Unassembled WGS sequence"/>
</dbReference>
<name>A0A940XA33_9FLAO</name>
<dbReference type="InterPro" id="IPR021257">
    <property type="entry name" value="DUF2809"/>
</dbReference>
<protein>
    <submittedName>
        <fullName evidence="2">DUF2809 domain-containing protein</fullName>
    </submittedName>
</protein>
<dbReference type="AlphaFoldDB" id="A0A940XA33"/>
<feature type="transmembrane region" description="Helical" evidence="1">
    <location>
        <begin position="95"/>
        <end position="114"/>
    </location>
</feature>
<evidence type="ECO:0000256" key="1">
    <source>
        <dbReference type="SAM" id="Phobius"/>
    </source>
</evidence>
<sequence>MKKTKIYYFFLTIAVIFLGILSRKIEIIPLCFGDLLYAAMIYCIVRIVFTHSKAIYVILLSLLICYGIEFLQLYQAEWIVKLRETLFGKYVLGQGFLWSDIFAYTFGGAIAFFIEKFVLKYNTNLRIRILNLCFIKYTP</sequence>
<comment type="caution">
    <text evidence="2">The sequence shown here is derived from an EMBL/GenBank/DDBJ whole genome shotgun (WGS) entry which is preliminary data.</text>
</comment>
<feature type="transmembrane region" description="Helical" evidence="1">
    <location>
        <begin position="55"/>
        <end position="74"/>
    </location>
</feature>